<dbReference type="EMBL" id="KZ293446">
    <property type="protein sequence ID" value="PBK65243.1"/>
    <property type="molecule type" value="Genomic_DNA"/>
</dbReference>
<protein>
    <recommendedName>
        <fullName evidence="3">Protein kinase domain-containing protein</fullName>
    </recommendedName>
</protein>
<evidence type="ECO:0000313" key="1">
    <source>
        <dbReference type="EMBL" id="PBK65243.1"/>
    </source>
</evidence>
<keyword evidence="2" id="KW-1185">Reference proteome</keyword>
<accession>A0A2H3BN00</accession>
<sequence length="385" mass="43022">MAASSKGSAVRHLCLVTKALGGDVKSLFAKRGIFPFPLAKLRTYFEALPMHAVAVLCTPIWSTTIFSSTLLCPLKTLTSFSRPICHRCPIEYSHDELRSSSTPAATKKFPLYRFVLPKTNGKVDIWTFGCFIFELITGGALFKYVPCPKYGLDEPNFMLYQMLSVRPLAGQTLNSSCNLKVNPPILVQEIHIPCSPTTVNGLRGVYDHQARRSCTGRSRRTCSPLQTSAGVMYYRERNFTARRSLPEGYLEGVDITRDSIGKNPDDFMYRPADLYNRVNTILRGGDYSKKKHFPDVDMQFIIALQHQRQCSTVAGVNSSTEELITIFGGSASRHEELTFFTELLTAITVGFALLEHTATSSYWTRHSIMAAAGDGAIRRVRRLYS</sequence>
<gene>
    <name evidence="1" type="ORF">ARMSODRAFT_978367</name>
</gene>
<name>A0A2H3BN00_9AGAR</name>
<dbReference type="Proteomes" id="UP000218334">
    <property type="component" value="Unassembled WGS sequence"/>
</dbReference>
<reference evidence="2" key="1">
    <citation type="journal article" date="2017" name="Nat. Ecol. Evol.">
        <title>Genome expansion and lineage-specific genetic innovations in the forest pathogenic fungi Armillaria.</title>
        <authorList>
            <person name="Sipos G."/>
            <person name="Prasanna A.N."/>
            <person name="Walter M.C."/>
            <person name="O'Connor E."/>
            <person name="Balint B."/>
            <person name="Krizsan K."/>
            <person name="Kiss B."/>
            <person name="Hess J."/>
            <person name="Varga T."/>
            <person name="Slot J."/>
            <person name="Riley R."/>
            <person name="Boka B."/>
            <person name="Rigling D."/>
            <person name="Barry K."/>
            <person name="Lee J."/>
            <person name="Mihaltcheva S."/>
            <person name="LaButti K."/>
            <person name="Lipzen A."/>
            <person name="Waldron R."/>
            <person name="Moloney N.M."/>
            <person name="Sperisen C."/>
            <person name="Kredics L."/>
            <person name="Vagvoelgyi C."/>
            <person name="Patrignani A."/>
            <person name="Fitzpatrick D."/>
            <person name="Nagy I."/>
            <person name="Doyle S."/>
            <person name="Anderson J.B."/>
            <person name="Grigoriev I.V."/>
            <person name="Gueldener U."/>
            <person name="Muensterkoetter M."/>
            <person name="Nagy L.G."/>
        </authorList>
    </citation>
    <scope>NUCLEOTIDE SEQUENCE [LARGE SCALE GENOMIC DNA]</scope>
    <source>
        <strain evidence="2">28-4</strain>
    </source>
</reference>
<organism evidence="1 2">
    <name type="scientific">Armillaria solidipes</name>
    <dbReference type="NCBI Taxonomy" id="1076256"/>
    <lineage>
        <taxon>Eukaryota</taxon>
        <taxon>Fungi</taxon>
        <taxon>Dikarya</taxon>
        <taxon>Basidiomycota</taxon>
        <taxon>Agaricomycotina</taxon>
        <taxon>Agaricomycetes</taxon>
        <taxon>Agaricomycetidae</taxon>
        <taxon>Agaricales</taxon>
        <taxon>Marasmiineae</taxon>
        <taxon>Physalacriaceae</taxon>
        <taxon>Armillaria</taxon>
    </lineage>
</organism>
<proteinExistence type="predicted"/>
<evidence type="ECO:0000313" key="2">
    <source>
        <dbReference type="Proteomes" id="UP000218334"/>
    </source>
</evidence>
<evidence type="ECO:0008006" key="3">
    <source>
        <dbReference type="Google" id="ProtNLM"/>
    </source>
</evidence>
<dbReference type="AlphaFoldDB" id="A0A2H3BN00"/>